<feature type="chain" id="PRO_5018273527" evidence="1">
    <location>
        <begin position="20"/>
        <end position="119"/>
    </location>
</feature>
<reference evidence="2 3" key="1">
    <citation type="submission" date="2018-11" db="EMBL/GenBank/DDBJ databases">
        <title>Draft genome analysis of Rheinheimera mesophila isolated from an industrial waste site.</title>
        <authorList>
            <person name="Yu Q."/>
            <person name="Qi Y."/>
            <person name="Zhang H."/>
            <person name="Lu Y."/>
            <person name="Pu J."/>
        </authorList>
    </citation>
    <scope>NUCLEOTIDE SEQUENCE [LARGE SCALE GENOMIC DNA]</scope>
    <source>
        <strain evidence="2 3">IITR13</strain>
    </source>
</reference>
<evidence type="ECO:0000313" key="2">
    <source>
        <dbReference type="EMBL" id="RRJ22646.1"/>
    </source>
</evidence>
<gene>
    <name evidence="2" type="ORF">EIK76_00745</name>
</gene>
<proteinExistence type="predicted"/>
<dbReference type="EMBL" id="RRCF01000001">
    <property type="protein sequence ID" value="RRJ22646.1"/>
    <property type="molecule type" value="Genomic_DNA"/>
</dbReference>
<accession>A0A3P3QN51</accession>
<dbReference type="OrthoDB" id="6293209at2"/>
<keyword evidence="3" id="KW-1185">Reference proteome</keyword>
<dbReference type="AlphaFoldDB" id="A0A3P3QN51"/>
<organism evidence="2 3">
    <name type="scientific">Rheinheimera mesophila</name>
    <dbReference type="NCBI Taxonomy" id="1547515"/>
    <lineage>
        <taxon>Bacteria</taxon>
        <taxon>Pseudomonadati</taxon>
        <taxon>Pseudomonadota</taxon>
        <taxon>Gammaproteobacteria</taxon>
        <taxon>Chromatiales</taxon>
        <taxon>Chromatiaceae</taxon>
        <taxon>Rheinheimera</taxon>
    </lineage>
</organism>
<evidence type="ECO:0000256" key="1">
    <source>
        <dbReference type="SAM" id="SignalP"/>
    </source>
</evidence>
<feature type="signal peptide" evidence="1">
    <location>
        <begin position="1"/>
        <end position="19"/>
    </location>
</feature>
<keyword evidence="1" id="KW-0732">Signal</keyword>
<protein>
    <submittedName>
        <fullName evidence="2">Uncharacterized protein</fullName>
    </submittedName>
</protein>
<sequence>MKTTLFALVMSAAALPTLAAQMECMVDTAAYDEWQVGHCPNFESTLDNNPNTAIWRITGTTKAISSILWSEKTAGCASNSLYCSKEIRPYQEHLGKATILYTDGTWEAVQATASFETGY</sequence>
<dbReference type="Proteomes" id="UP000276260">
    <property type="component" value="Unassembled WGS sequence"/>
</dbReference>
<name>A0A3P3QN51_9GAMM</name>
<comment type="caution">
    <text evidence="2">The sequence shown here is derived from an EMBL/GenBank/DDBJ whole genome shotgun (WGS) entry which is preliminary data.</text>
</comment>
<evidence type="ECO:0000313" key="3">
    <source>
        <dbReference type="Proteomes" id="UP000276260"/>
    </source>
</evidence>
<dbReference type="RefSeq" id="WP_052749415.1">
    <property type="nucleotide sequence ID" value="NZ_LAVS01000090.1"/>
</dbReference>